<keyword evidence="1" id="KW-0175">Coiled coil</keyword>
<protein>
    <submittedName>
        <fullName evidence="3">Uncharacterized protein</fullName>
    </submittedName>
</protein>
<accession>A0ABR8E230</accession>
<evidence type="ECO:0000313" key="3">
    <source>
        <dbReference type="EMBL" id="MBD2535310.1"/>
    </source>
</evidence>
<evidence type="ECO:0000256" key="2">
    <source>
        <dbReference type="SAM" id="MobiDB-lite"/>
    </source>
</evidence>
<feature type="coiled-coil region" evidence="1">
    <location>
        <begin position="21"/>
        <end position="92"/>
    </location>
</feature>
<sequence>MESPVAESDISTTGPQNNQVIDDLQNQVGGLEIRLKQALKQKRELEQQLADVEREKDILRDETVIKRQTKQLRELESENQRLRLELQITANSVEPESVRDRELLSQTAVRTLKKLKVGKQSTAGKAIDAFIKELQRD</sequence>
<dbReference type="RefSeq" id="WP_190946152.1">
    <property type="nucleotide sequence ID" value="NZ_JACJSI010000260.1"/>
</dbReference>
<dbReference type="EMBL" id="JACJSI010000260">
    <property type="protein sequence ID" value="MBD2535310.1"/>
    <property type="molecule type" value="Genomic_DNA"/>
</dbReference>
<comment type="caution">
    <text evidence="3">The sequence shown here is derived from an EMBL/GenBank/DDBJ whole genome shotgun (WGS) entry which is preliminary data.</text>
</comment>
<reference evidence="3 4" key="1">
    <citation type="journal article" date="2020" name="ISME J.">
        <title>Comparative genomics reveals insights into cyanobacterial evolution and habitat adaptation.</title>
        <authorList>
            <person name="Chen M.Y."/>
            <person name="Teng W.K."/>
            <person name="Zhao L."/>
            <person name="Hu C.X."/>
            <person name="Zhou Y.K."/>
            <person name="Han B.P."/>
            <person name="Song L.R."/>
            <person name="Shu W.S."/>
        </authorList>
    </citation>
    <scope>NUCLEOTIDE SEQUENCE [LARGE SCALE GENOMIC DNA]</scope>
    <source>
        <strain evidence="3 4">FACHB-838</strain>
    </source>
</reference>
<proteinExistence type="predicted"/>
<name>A0ABR8E230_9NOSO</name>
<keyword evidence="4" id="KW-1185">Reference proteome</keyword>
<feature type="region of interest" description="Disordered" evidence="2">
    <location>
        <begin position="1"/>
        <end position="20"/>
    </location>
</feature>
<evidence type="ECO:0000256" key="1">
    <source>
        <dbReference type="SAM" id="Coils"/>
    </source>
</evidence>
<evidence type="ECO:0000313" key="4">
    <source>
        <dbReference type="Proteomes" id="UP000623440"/>
    </source>
</evidence>
<organism evidence="3 4">
    <name type="scientific">Nostoc flagelliforme FACHB-838</name>
    <dbReference type="NCBI Taxonomy" id="2692904"/>
    <lineage>
        <taxon>Bacteria</taxon>
        <taxon>Bacillati</taxon>
        <taxon>Cyanobacteriota</taxon>
        <taxon>Cyanophyceae</taxon>
        <taxon>Nostocales</taxon>
        <taxon>Nostocaceae</taxon>
        <taxon>Nostoc</taxon>
    </lineage>
</organism>
<dbReference type="Proteomes" id="UP000623440">
    <property type="component" value="Unassembled WGS sequence"/>
</dbReference>
<gene>
    <name evidence="3" type="ORF">H6G97_40300</name>
</gene>
<feature type="compositionally biased region" description="Polar residues" evidence="2">
    <location>
        <begin position="9"/>
        <end position="20"/>
    </location>
</feature>